<evidence type="ECO:0000313" key="1">
    <source>
        <dbReference type="EMBL" id="ACF88624.1"/>
    </source>
</evidence>
<keyword evidence="1" id="KW-0614">Plasmid</keyword>
<geneLocation type="plasmid" evidence="1 2">
    <name>pCVM19633_4</name>
</geneLocation>
<dbReference type="HOGENOM" id="CLU_2219122_0_0_6"/>
<dbReference type="RefSeq" id="WP_000152444.1">
    <property type="nucleotide sequence ID" value="NC_011093.1"/>
</dbReference>
<dbReference type="AlphaFoldDB" id="A0A0N1TUI0"/>
<organism evidence="1 2">
    <name type="scientific">Salmonella schwarzengrund (strain CVM19633)</name>
    <dbReference type="NCBI Taxonomy" id="439843"/>
    <lineage>
        <taxon>Bacteria</taxon>
        <taxon>Pseudomonadati</taxon>
        <taxon>Pseudomonadota</taxon>
        <taxon>Gammaproteobacteria</taxon>
        <taxon>Enterobacterales</taxon>
        <taxon>Enterobacteriaceae</taxon>
        <taxon>Salmonella</taxon>
    </lineage>
</organism>
<sequence>MTIIFNSDKQTDSESAFEKWLLHHPDGFVVNLRKAANGLSGKSDKHKTFIHSASCHCLSSTKGGFTNGEYQKICSSSFEKAEALAKYMTGLDEIKRCSFCFGKDKEC</sequence>
<protein>
    <submittedName>
        <fullName evidence="1">Uncharacterized protein</fullName>
    </submittedName>
</protein>
<dbReference type="Proteomes" id="UP000001865">
    <property type="component" value="Plasmid pCVM19633_4"/>
</dbReference>
<accession>A0A0N1TUI0</accession>
<dbReference type="EMBL" id="CP001126">
    <property type="protein sequence ID" value="ACF88624.1"/>
    <property type="molecule type" value="Genomic_DNA"/>
</dbReference>
<gene>
    <name evidence="1" type="ordered locus">SeSA_C0003</name>
</gene>
<dbReference type="KEGG" id="sew:SeSA_C0003"/>
<name>A0A0N1TUI0_SALSV</name>
<reference evidence="1 2" key="1">
    <citation type="journal article" date="2011" name="J. Bacteriol.">
        <title>Comparative genomics of 28 Salmonella enterica isolates: evidence for CRISPR-mediated adaptive sublineage evolution.</title>
        <authorList>
            <person name="Fricke W.F."/>
            <person name="Mammel M.K."/>
            <person name="McDermott P.F."/>
            <person name="Tartera C."/>
            <person name="White D.G."/>
            <person name="Leclerc J.E."/>
            <person name="Ravel J."/>
            <person name="Cebula T.A."/>
        </authorList>
    </citation>
    <scope>NUCLEOTIDE SEQUENCE [LARGE SCALE GENOMIC DNA]</scope>
    <source>
        <strain evidence="1 2">CVM19633</strain>
        <plasmid evidence="1 2">pCVM19633_4</plasmid>
    </source>
</reference>
<proteinExistence type="predicted"/>
<evidence type="ECO:0000313" key="2">
    <source>
        <dbReference type="Proteomes" id="UP000001865"/>
    </source>
</evidence>